<dbReference type="Proteomes" id="UP000823775">
    <property type="component" value="Unassembled WGS sequence"/>
</dbReference>
<proteinExistence type="predicted"/>
<protein>
    <submittedName>
        <fullName evidence="1">Uncharacterized protein</fullName>
    </submittedName>
</protein>
<feature type="non-terminal residue" evidence="1">
    <location>
        <position position="54"/>
    </location>
</feature>
<keyword evidence="2" id="KW-1185">Reference proteome</keyword>
<reference evidence="1 2" key="1">
    <citation type="journal article" date="2021" name="BMC Genomics">
        <title>Datura genome reveals duplications of psychoactive alkaloid biosynthetic genes and high mutation rate following tissue culture.</title>
        <authorList>
            <person name="Rajewski A."/>
            <person name="Carter-House D."/>
            <person name="Stajich J."/>
            <person name="Litt A."/>
        </authorList>
    </citation>
    <scope>NUCLEOTIDE SEQUENCE [LARGE SCALE GENOMIC DNA]</scope>
    <source>
        <strain evidence="1">AR-01</strain>
    </source>
</reference>
<evidence type="ECO:0000313" key="1">
    <source>
        <dbReference type="EMBL" id="MCE3049978.1"/>
    </source>
</evidence>
<name>A0ABS8WGT3_DATST</name>
<evidence type="ECO:0000313" key="2">
    <source>
        <dbReference type="Proteomes" id="UP000823775"/>
    </source>
</evidence>
<accession>A0ABS8WGT3</accession>
<comment type="caution">
    <text evidence="1">The sequence shown here is derived from an EMBL/GenBank/DDBJ whole genome shotgun (WGS) entry which is preliminary data.</text>
</comment>
<gene>
    <name evidence="1" type="ORF">HAX54_046236</name>
</gene>
<dbReference type="EMBL" id="JACEIK010007270">
    <property type="protein sequence ID" value="MCE3049978.1"/>
    <property type="molecule type" value="Genomic_DNA"/>
</dbReference>
<sequence length="54" mass="6009">MRALLSKSGEVAQPMTIHDSIIESIPYRFLEECYLLPIGVGDICMVNVWQGVGK</sequence>
<organism evidence="1 2">
    <name type="scientific">Datura stramonium</name>
    <name type="common">Jimsonweed</name>
    <name type="synonym">Common thornapple</name>
    <dbReference type="NCBI Taxonomy" id="4076"/>
    <lineage>
        <taxon>Eukaryota</taxon>
        <taxon>Viridiplantae</taxon>
        <taxon>Streptophyta</taxon>
        <taxon>Embryophyta</taxon>
        <taxon>Tracheophyta</taxon>
        <taxon>Spermatophyta</taxon>
        <taxon>Magnoliopsida</taxon>
        <taxon>eudicotyledons</taxon>
        <taxon>Gunneridae</taxon>
        <taxon>Pentapetalae</taxon>
        <taxon>asterids</taxon>
        <taxon>lamiids</taxon>
        <taxon>Solanales</taxon>
        <taxon>Solanaceae</taxon>
        <taxon>Solanoideae</taxon>
        <taxon>Datureae</taxon>
        <taxon>Datura</taxon>
    </lineage>
</organism>